<dbReference type="Proteomes" id="UP000254939">
    <property type="component" value="Unassembled WGS sequence"/>
</dbReference>
<name>A0A370KK89_9HYPH</name>
<proteinExistence type="predicted"/>
<sequence>MTVMKLVSRTKLYWGLIAMFLIGIIWSPLTSSGKNIFLSSGNLLDVLRQVSTTGLIATGMTAVIITGGIDLSVGSLMAICSVVCAMLLTVPGETPALMLGVPSVLLAALLIGAWLTRFVFLNLEKRRTGISHSRDLTLDRLRGVYIPALVGIVLCAALLFYLLPQSQSKFGVLAVLLVVPAVGLLFGAINGIIIVTGRLQPFIVTLAMMVTALGIARLTAGQNNAVLPVYTGSNATADFDILRSLVFGIIPMPGIFFLVAIILYAVVLNLTPFGRFVYAIGGNEEAARLSGVESGKIKIVTYAISGLLAGIAAILYVAQYRQGKPDAGAGLELDAIAAVVIGGTSLMGGRGSLAGTFCGVLIFGLLSNILQLHNINSNLQLVLKGLIIVGTVLVQERNAREILARLRLIFPHRARSEASGEERPRKETMSLNTGGNGNETS</sequence>
<gene>
    <name evidence="8" type="ORF">B5K06_21150</name>
</gene>
<organism evidence="8 9">
    <name type="scientific">Rhizobium grahamii</name>
    <dbReference type="NCBI Taxonomy" id="1120045"/>
    <lineage>
        <taxon>Bacteria</taxon>
        <taxon>Pseudomonadati</taxon>
        <taxon>Pseudomonadota</taxon>
        <taxon>Alphaproteobacteria</taxon>
        <taxon>Hyphomicrobiales</taxon>
        <taxon>Rhizobiaceae</taxon>
        <taxon>Rhizobium/Agrobacterium group</taxon>
        <taxon>Rhizobium</taxon>
    </lineage>
</organism>
<protein>
    <submittedName>
        <fullName evidence="8">Sugar ABC transporter permease</fullName>
    </submittedName>
</protein>
<accession>A0A370KK89</accession>
<keyword evidence="5 7" id="KW-0472">Membrane</keyword>
<evidence type="ECO:0000256" key="1">
    <source>
        <dbReference type="ARBA" id="ARBA00004651"/>
    </source>
</evidence>
<evidence type="ECO:0000256" key="4">
    <source>
        <dbReference type="ARBA" id="ARBA00022989"/>
    </source>
</evidence>
<dbReference type="CDD" id="cd06579">
    <property type="entry name" value="TM_PBP1_transp_AraH_like"/>
    <property type="match status" value="1"/>
</dbReference>
<feature type="compositionally biased region" description="Basic and acidic residues" evidence="6">
    <location>
        <begin position="417"/>
        <end position="428"/>
    </location>
</feature>
<dbReference type="PANTHER" id="PTHR32196:SF72">
    <property type="entry name" value="RIBOSE IMPORT PERMEASE PROTEIN RBSC"/>
    <property type="match status" value="1"/>
</dbReference>
<feature type="transmembrane region" description="Helical" evidence="7">
    <location>
        <begin position="241"/>
        <end position="267"/>
    </location>
</feature>
<keyword evidence="4 7" id="KW-1133">Transmembrane helix</keyword>
<feature type="transmembrane region" description="Helical" evidence="7">
    <location>
        <begin position="96"/>
        <end position="123"/>
    </location>
</feature>
<evidence type="ECO:0000256" key="3">
    <source>
        <dbReference type="ARBA" id="ARBA00022692"/>
    </source>
</evidence>
<dbReference type="InterPro" id="IPR001851">
    <property type="entry name" value="ABC_transp_permease"/>
</dbReference>
<dbReference type="AlphaFoldDB" id="A0A370KK89"/>
<feature type="transmembrane region" description="Helical" evidence="7">
    <location>
        <begin position="352"/>
        <end position="370"/>
    </location>
</feature>
<keyword evidence="2" id="KW-1003">Cell membrane</keyword>
<dbReference type="OrthoDB" id="9808136at2"/>
<feature type="transmembrane region" description="Helical" evidence="7">
    <location>
        <begin position="73"/>
        <end position="90"/>
    </location>
</feature>
<dbReference type="GO" id="GO:0005886">
    <property type="term" value="C:plasma membrane"/>
    <property type="evidence" value="ECO:0007669"/>
    <property type="project" value="UniProtKB-SubCell"/>
</dbReference>
<feature type="transmembrane region" description="Helical" evidence="7">
    <location>
        <begin position="170"/>
        <end position="195"/>
    </location>
</feature>
<evidence type="ECO:0000256" key="7">
    <source>
        <dbReference type="SAM" id="Phobius"/>
    </source>
</evidence>
<evidence type="ECO:0000256" key="5">
    <source>
        <dbReference type="ARBA" id="ARBA00023136"/>
    </source>
</evidence>
<reference evidence="8 9" key="1">
    <citation type="submission" date="2017-03" db="EMBL/GenBank/DDBJ databases">
        <title>Genome analysis of Rhizobial strains effectives or ineffectives for nitrogen fixation isolated from bean seeds.</title>
        <authorList>
            <person name="Peralta H."/>
            <person name="Aguilar-Vera A."/>
            <person name="Mora Y."/>
            <person name="Vargas-Lagunas C."/>
            <person name="Girard L."/>
            <person name="Mora J."/>
        </authorList>
    </citation>
    <scope>NUCLEOTIDE SEQUENCE [LARGE SCALE GENOMIC DNA]</scope>
    <source>
        <strain evidence="8 9">CCGM3</strain>
    </source>
</reference>
<dbReference type="RefSeq" id="WP_114714628.1">
    <property type="nucleotide sequence ID" value="NZ_KZ857264.1"/>
</dbReference>
<feature type="region of interest" description="Disordered" evidence="6">
    <location>
        <begin position="417"/>
        <end position="441"/>
    </location>
</feature>
<dbReference type="Pfam" id="PF02653">
    <property type="entry name" value="BPD_transp_2"/>
    <property type="match status" value="2"/>
</dbReference>
<dbReference type="GO" id="GO:0022857">
    <property type="term" value="F:transmembrane transporter activity"/>
    <property type="evidence" value="ECO:0007669"/>
    <property type="project" value="InterPro"/>
</dbReference>
<feature type="transmembrane region" description="Helical" evidence="7">
    <location>
        <begin position="299"/>
        <end position="318"/>
    </location>
</feature>
<dbReference type="PANTHER" id="PTHR32196">
    <property type="entry name" value="ABC TRANSPORTER PERMEASE PROTEIN YPHD-RELATED-RELATED"/>
    <property type="match status" value="1"/>
</dbReference>
<comment type="subcellular location">
    <subcellularLocation>
        <location evidence="1">Cell membrane</location>
        <topology evidence="1">Multi-pass membrane protein</topology>
    </subcellularLocation>
</comment>
<feature type="transmembrane region" description="Helical" evidence="7">
    <location>
        <begin position="202"/>
        <end position="221"/>
    </location>
</feature>
<keyword evidence="3 7" id="KW-0812">Transmembrane</keyword>
<evidence type="ECO:0000313" key="9">
    <source>
        <dbReference type="Proteomes" id="UP000254939"/>
    </source>
</evidence>
<feature type="transmembrane region" description="Helical" evidence="7">
    <location>
        <begin position="49"/>
        <end position="66"/>
    </location>
</feature>
<evidence type="ECO:0000256" key="2">
    <source>
        <dbReference type="ARBA" id="ARBA00022475"/>
    </source>
</evidence>
<evidence type="ECO:0000256" key="6">
    <source>
        <dbReference type="SAM" id="MobiDB-lite"/>
    </source>
</evidence>
<feature type="transmembrane region" description="Helical" evidence="7">
    <location>
        <begin position="12"/>
        <end position="29"/>
    </location>
</feature>
<comment type="caution">
    <text evidence="8">The sequence shown here is derived from an EMBL/GenBank/DDBJ whole genome shotgun (WGS) entry which is preliminary data.</text>
</comment>
<dbReference type="EMBL" id="NAAC01000022">
    <property type="protein sequence ID" value="RDJ07851.1"/>
    <property type="molecule type" value="Genomic_DNA"/>
</dbReference>
<evidence type="ECO:0000313" key="8">
    <source>
        <dbReference type="EMBL" id="RDJ07851.1"/>
    </source>
</evidence>
<feature type="transmembrane region" description="Helical" evidence="7">
    <location>
        <begin position="144"/>
        <end position="164"/>
    </location>
</feature>